<dbReference type="GO" id="GO:0009897">
    <property type="term" value="C:external side of plasma membrane"/>
    <property type="evidence" value="ECO:0007669"/>
    <property type="project" value="TreeGrafter"/>
</dbReference>
<dbReference type="InterPro" id="IPR057318">
    <property type="entry name" value="RENR_N"/>
</dbReference>
<organism evidence="2 3">
    <name type="scientific">Rhamnusium bicolor</name>
    <dbReference type="NCBI Taxonomy" id="1586634"/>
    <lineage>
        <taxon>Eukaryota</taxon>
        <taxon>Metazoa</taxon>
        <taxon>Ecdysozoa</taxon>
        <taxon>Arthropoda</taxon>
        <taxon>Hexapoda</taxon>
        <taxon>Insecta</taxon>
        <taxon>Pterygota</taxon>
        <taxon>Neoptera</taxon>
        <taxon>Endopterygota</taxon>
        <taxon>Coleoptera</taxon>
        <taxon>Polyphaga</taxon>
        <taxon>Cucujiformia</taxon>
        <taxon>Chrysomeloidea</taxon>
        <taxon>Cerambycidae</taxon>
        <taxon>Lepturinae</taxon>
        <taxon>Rhagiini</taxon>
        <taxon>Rhamnusium</taxon>
    </lineage>
</organism>
<dbReference type="Pfam" id="PF25294">
    <property type="entry name" value="RENR_N"/>
    <property type="match status" value="1"/>
</dbReference>
<dbReference type="Proteomes" id="UP001162156">
    <property type="component" value="Unassembled WGS sequence"/>
</dbReference>
<dbReference type="AlphaFoldDB" id="A0AAV8ZRU5"/>
<accession>A0AAV8ZRU5</accession>
<dbReference type="InterPro" id="IPR012493">
    <property type="entry name" value="Renin_rcpt"/>
</dbReference>
<dbReference type="PANTHER" id="PTHR13351:SF1">
    <property type="entry name" value="RENIN RECEPTOR"/>
    <property type="match status" value="1"/>
</dbReference>
<protein>
    <recommendedName>
        <fullName evidence="1">Renin receptor N-terminal domain-containing protein</fullName>
    </recommendedName>
</protein>
<comment type="caution">
    <text evidence="2">The sequence shown here is derived from an EMBL/GenBank/DDBJ whole genome shotgun (WGS) entry which is preliminary data.</text>
</comment>
<sequence length="104" mass="11497">MLYCIIEQGVVKQDHVPDVFWFKVSALHALSDLHGENSTQATEAKQLLNEAILRLNVAFTKAYHGNVLVSVVTSDASHTRRGRSILQAADVKEDDSSDVSKITF</sequence>
<dbReference type="PANTHER" id="PTHR13351">
    <property type="entry name" value="RENIN RECEPTOR"/>
    <property type="match status" value="1"/>
</dbReference>
<proteinExistence type="predicted"/>
<evidence type="ECO:0000313" key="2">
    <source>
        <dbReference type="EMBL" id="KAJ8967917.1"/>
    </source>
</evidence>
<dbReference type="GO" id="GO:0038023">
    <property type="term" value="F:signaling receptor activity"/>
    <property type="evidence" value="ECO:0007669"/>
    <property type="project" value="InterPro"/>
</dbReference>
<gene>
    <name evidence="2" type="ORF">NQ314_002576</name>
</gene>
<dbReference type="GO" id="GO:0030177">
    <property type="term" value="P:positive regulation of Wnt signaling pathway"/>
    <property type="evidence" value="ECO:0007669"/>
    <property type="project" value="TreeGrafter"/>
</dbReference>
<reference evidence="2" key="1">
    <citation type="journal article" date="2023" name="Insect Mol. Biol.">
        <title>Genome sequencing provides insights into the evolution of gene families encoding plant cell wall-degrading enzymes in longhorned beetles.</title>
        <authorList>
            <person name="Shin N.R."/>
            <person name="Okamura Y."/>
            <person name="Kirsch R."/>
            <person name="Pauchet Y."/>
        </authorList>
    </citation>
    <scope>NUCLEOTIDE SEQUENCE</scope>
    <source>
        <strain evidence="2">RBIC_L_NR</strain>
    </source>
</reference>
<keyword evidence="3" id="KW-1185">Reference proteome</keyword>
<evidence type="ECO:0000259" key="1">
    <source>
        <dbReference type="Pfam" id="PF25294"/>
    </source>
</evidence>
<feature type="domain" description="Renin receptor N-terminal" evidence="1">
    <location>
        <begin position="7"/>
        <end position="75"/>
    </location>
</feature>
<dbReference type="EMBL" id="JANEYF010000795">
    <property type="protein sequence ID" value="KAJ8967917.1"/>
    <property type="molecule type" value="Genomic_DNA"/>
</dbReference>
<name>A0AAV8ZRU5_9CUCU</name>
<evidence type="ECO:0000313" key="3">
    <source>
        <dbReference type="Proteomes" id="UP001162156"/>
    </source>
</evidence>